<evidence type="ECO:0000259" key="5">
    <source>
        <dbReference type="Pfam" id="PF21365"/>
    </source>
</evidence>
<evidence type="ECO:0000259" key="4">
    <source>
        <dbReference type="Pfam" id="PF13802"/>
    </source>
</evidence>
<dbReference type="Pfam" id="PF13802">
    <property type="entry name" value="Gal_mutarotas_2"/>
    <property type="match status" value="1"/>
</dbReference>
<name>A0ABX1TNP4_9GAMM</name>
<dbReference type="SUPFAM" id="SSF51011">
    <property type="entry name" value="Glycosyl hydrolase domain"/>
    <property type="match status" value="1"/>
</dbReference>
<organism evidence="6 7">
    <name type="scientific">Candidatus Competibacter phosphatis</name>
    <dbReference type="NCBI Taxonomy" id="221280"/>
    <lineage>
        <taxon>Bacteria</taxon>
        <taxon>Pseudomonadati</taxon>
        <taxon>Pseudomonadota</taxon>
        <taxon>Gammaproteobacteria</taxon>
        <taxon>Candidatus Competibacteraceae</taxon>
        <taxon>Candidatus Competibacter</taxon>
    </lineage>
</organism>
<dbReference type="CDD" id="cd06604">
    <property type="entry name" value="GH31_glucosidase_II_MalA"/>
    <property type="match status" value="1"/>
</dbReference>
<feature type="domain" description="Glycosyl hydrolase family 31 C-terminal" evidence="5">
    <location>
        <begin position="576"/>
        <end position="672"/>
    </location>
</feature>
<dbReference type="SUPFAM" id="SSF51445">
    <property type="entry name" value="(Trans)glycosidases"/>
    <property type="match status" value="1"/>
</dbReference>
<dbReference type="PANTHER" id="PTHR22762">
    <property type="entry name" value="ALPHA-GLUCOSIDASE"/>
    <property type="match status" value="1"/>
</dbReference>
<proteinExistence type="inferred from homology"/>
<dbReference type="InterPro" id="IPR048395">
    <property type="entry name" value="Glyco_hydro_31_C"/>
</dbReference>
<dbReference type="InterPro" id="IPR025887">
    <property type="entry name" value="Glyco_hydro_31_N_dom"/>
</dbReference>
<dbReference type="CDD" id="cd14752">
    <property type="entry name" value="GH31_N"/>
    <property type="match status" value="1"/>
</dbReference>
<sequence>MFFGQKIHPLNFDGPDRLTIGTDAVELSGANVRLWVRCTEIADGCLRLRFENERVTDGRQHSDAVLPEHRPGRSVVPQMERDTAVFAATAGRVELDATRLRLELAGFSLATVTGGIGGCGEALLLNFDLSAVDGCYGFGERTKHLNKLGDSAEYLTVDVVAVFRHTYARDDYDPTYVAIPLAILKSGERFLGLFFDNPGRAVMDAGKSRPGEFWYQSLGGNTDLYLLAGPTLAEVVRRHAALTGRAPLPPLWALGYHQCRWSYRNATELRELAAQFAAADLPVSALWYDIDYMDGFRLFTWNRAEFPDPAALNRELKAAGIHTVTIVDPGIKREPGYAVYDSGQAREAFCRTASGREYVGKVWPGDTVFPDFTLKTTRDWWAGWLAEFLRDSALDGVWLDMNDPATGYSRTEEMRFDHGAVPHDRYHNQYAHFMALASRRACEQADPNGRPFLLTRSACAGTQRHSAVWTGDNASNWRHLRMSLPCSLNLGLSGVAFNGPDVGGFMDDVRAELLVRWHQAGCLFPFYRNHSAHFTRRQEPWQFGPAPLAAIRGAIRTRYRLLPYLYQCFFAHWLAGDPIIRPLLYHYPGPEFSDLDDQYLVGDALLVAPILHGEGQGLESIRHGVTAQERPVVLPPGWWFDLNRGEWLEGGRSLPYAAALDELPLFARDGAALPYYPGPLKNSLMDLSAIELHLFCREQPARFDYFLDDWETRRHESGAYGVARITAEIEGGRLRVVIAESGDYPTDTVRFSPVVYGHPELRELELTINGRAAIQPLRAGQRDWLCRTLDVQA</sequence>
<gene>
    <name evidence="6" type="ORF">E4P82_14650</name>
</gene>
<dbReference type="Gene3D" id="2.60.40.1180">
    <property type="entry name" value="Golgi alpha-mannosidase II"/>
    <property type="match status" value="1"/>
</dbReference>
<dbReference type="InterPro" id="IPR017853">
    <property type="entry name" value="GH"/>
</dbReference>
<dbReference type="RefSeq" id="WP_169249598.1">
    <property type="nucleotide sequence ID" value="NZ_SPMZ01000044.1"/>
</dbReference>
<dbReference type="Pfam" id="PF21365">
    <property type="entry name" value="Glyco_hydro_31_3rd"/>
    <property type="match status" value="1"/>
</dbReference>
<comment type="caution">
    <text evidence="6">The sequence shown here is derived from an EMBL/GenBank/DDBJ whole genome shotgun (WGS) entry which is preliminary data.</text>
</comment>
<dbReference type="InterPro" id="IPR013780">
    <property type="entry name" value="Glyco_hydro_b"/>
</dbReference>
<dbReference type="PANTHER" id="PTHR22762:SF120">
    <property type="entry name" value="HETEROGLYCAN GLUCOSIDASE 1"/>
    <property type="match status" value="1"/>
</dbReference>
<dbReference type="Pfam" id="PF01055">
    <property type="entry name" value="Glyco_hydro_31_2nd"/>
    <property type="match status" value="1"/>
</dbReference>
<dbReference type="InterPro" id="IPR000322">
    <property type="entry name" value="Glyco_hydro_31_TIM"/>
</dbReference>
<protein>
    <submittedName>
        <fullName evidence="6">Alpha-glucosidase</fullName>
    </submittedName>
</protein>
<keyword evidence="7" id="KW-1185">Reference proteome</keyword>
<feature type="domain" description="Glycoside hydrolase family 31 TIM barrel" evidence="3">
    <location>
        <begin position="247"/>
        <end position="567"/>
    </location>
</feature>
<comment type="similarity">
    <text evidence="1 2">Belongs to the glycosyl hydrolase 31 family.</text>
</comment>
<evidence type="ECO:0000259" key="3">
    <source>
        <dbReference type="Pfam" id="PF01055"/>
    </source>
</evidence>
<reference evidence="6 7" key="1">
    <citation type="submission" date="2019-03" db="EMBL/GenBank/DDBJ databases">
        <title>Metabolic reconstructions from genomes of highly enriched 'Candidatus Accumulibacter' and 'Candidatus Competibacter' bioreactor populations.</title>
        <authorList>
            <person name="Annavajhala M.K."/>
            <person name="Welles L."/>
            <person name="Abbas B."/>
            <person name="Sorokin D."/>
            <person name="Park H."/>
            <person name="Van Loosdrecht M."/>
            <person name="Chandran K."/>
        </authorList>
    </citation>
    <scope>NUCLEOTIDE SEQUENCE [LARGE SCALE GENOMIC DNA]</scope>
    <source>
        <strain evidence="6 7">SBR_G</strain>
    </source>
</reference>
<evidence type="ECO:0000313" key="6">
    <source>
        <dbReference type="EMBL" id="NMQ20326.1"/>
    </source>
</evidence>
<accession>A0ABX1TNP4</accession>
<dbReference type="Proteomes" id="UP000760480">
    <property type="component" value="Unassembled WGS sequence"/>
</dbReference>
<dbReference type="Gene3D" id="3.20.20.80">
    <property type="entry name" value="Glycosidases"/>
    <property type="match status" value="2"/>
</dbReference>
<keyword evidence="2" id="KW-0378">Hydrolase</keyword>
<dbReference type="InterPro" id="IPR011013">
    <property type="entry name" value="Gal_mutarotase_sf_dom"/>
</dbReference>
<dbReference type="EMBL" id="SPMZ01000044">
    <property type="protein sequence ID" value="NMQ20326.1"/>
    <property type="molecule type" value="Genomic_DNA"/>
</dbReference>
<evidence type="ECO:0000256" key="2">
    <source>
        <dbReference type="RuleBase" id="RU361185"/>
    </source>
</evidence>
<evidence type="ECO:0000313" key="7">
    <source>
        <dbReference type="Proteomes" id="UP000760480"/>
    </source>
</evidence>
<dbReference type="Gene3D" id="2.60.40.1760">
    <property type="entry name" value="glycosyl hydrolase (family 31)"/>
    <property type="match status" value="1"/>
</dbReference>
<keyword evidence="2" id="KW-0326">Glycosidase</keyword>
<dbReference type="SUPFAM" id="SSF74650">
    <property type="entry name" value="Galactose mutarotase-like"/>
    <property type="match status" value="1"/>
</dbReference>
<evidence type="ECO:0000256" key="1">
    <source>
        <dbReference type="ARBA" id="ARBA00007806"/>
    </source>
</evidence>
<feature type="domain" description="Glycoside hydrolase family 31 N-terminal" evidence="4">
    <location>
        <begin position="66"/>
        <end position="204"/>
    </location>
</feature>